<evidence type="ECO:0000313" key="1">
    <source>
        <dbReference type="EMBL" id="OBS22434.1"/>
    </source>
</evidence>
<name>A0A1B8AQ22_FUSPO</name>
<accession>A0A1B8AQ22</accession>
<proteinExistence type="predicted"/>
<dbReference type="Proteomes" id="UP000091967">
    <property type="component" value="Unassembled WGS sequence"/>
</dbReference>
<evidence type="ECO:0000313" key="2">
    <source>
        <dbReference type="Proteomes" id="UP000091967"/>
    </source>
</evidence>
<keyword evidence="2" id="KW-1185">Reference proteome</keyword>
<gene>
    <name evidence="1" type="ORF">FPOA_08771</name>
</gene>
<dbReference type="AlphaFoldDB" id="A0A1B8AQ22"/>
<protein>
    <submittedName>
        <fullName evidence="1">Uncharacterized protein</fullName>
    </submittedName>
</protein>
<comment type="caution">
    <text evidence="1">The sequence shown here is derived from an EMBL/GenBank/DDBJ whole genome shotgun (WGS) entry which is preliminary data.</text>
</comment>
<sequence length="89" mass="10096">MTDYLEDFIEVIRCRVASLQKRVLENMTMSPCIPSTFLDLQDDRPRVQSSMCIVAFILPYLHHEGCRAHLGLWLSNAVQLADGLETSQG</sequence>
<organism evidence="1 2">
    <name type="scientific">Fusarium poae</name>
    <dbReference type="NCBI Taxonomy" id="36050"/>
    <lineage>
        <taxon>Eukaryota</taxon>
        <taxon>Fungi</taxon>
        <taxon>Dikarya</taxon>
        <taxon>Ascomycota</taxon>
        <taxon>Pezizomycotina</taxon>
        <taxon>Sordariomycetes</taxon>
        <taxon>Hypocreomycetidae</taxon>
        <taxon>Hypocreales</taxon>
        <taxon>Nectriaceae</taxon>
        <taxon>Fusarium</taxon>
    </lineage>
</organism>
<dbReference type="EMBL" id="LYXU01000003">
    <property type="protein sequence ID" value="OBS22434.1"/>
    <property type="molecule type" value="Genomic_DNA"/>
</dbReference>
<reference evidence="1 2" key="1">
    <citation type="submission" date="2016-06" db="EMBL/GenBank/DDBJ databases">
        <title>Living apart together: crosstalk between the core and supernumerary genomes in a fungal plant pathogen.</title>
        <authorList>
            <person name="Vanheule A."/>
            <person name="Audenaert K."/>
            <person name="Warris S."/>
            <person name="Van De Geest H."/>
            <person name="Schijlen E."/>
            <person name="Hofte M."/>
            <person name="De Saeger S."/>
            <person name="Haesaert G."/>
            <person name="Waalwijk C."/>
            <person name="Van Der Lee T."/>
        </authorList>
    </citation>
    <scope>NUCLEOTIDE SEQUENCE [LARGE SCALE GENOMIC DNA]</scope>
    <source>
        <strain evidence="1 2">2516</strain>
    </source>
</reference>